<dbReference type="AlphaFoldDB" id="A0A1Q9ENU4"/>
<proteinExistence type="predicted"/>
<gene>
    <name evidence="1" type="ORF">AK812_SmicGene7357</name>
</gene>
<evidence type="ECO:0000313" key="2">
    <source>
        <dbReference type="Proteomes" id="UP000186817"/>
    </source>
</evidence>
<sequence>MNLELSSGSRREKAARAFVHGKAGVCVRQKTLRSVFKEYGLEHQRSVVISTTYDIVSPGDGHMRRHQHKRNVDTPYHLPPPEKPAEKLCFGAMELPLSVLLILLEDADNMVLDMEATGSGIERDEHGRDMEAWDFKLQEGKSYMMHGVGEAVTHMKTQVPWWSSADAPNMGAANDTGQRRLQANVLFAPYLNPRLGSSECEC</sequence>
<dbReference type="EMBL" id="LSRX01000104">
    <property type="protein sequence ID" value="OLQ09051.1"/>
    <property type="molecule type" value="Genomic_DNA"/>
</dbReference>
<name>A0A1Q9ENU4_SYMMI</name>
<dbReference type="Proteomes" id="UP000186817">
    <property type="component" value="Unassembled WGS sequence"/>
</dbReference>
<organism evidence="1 2">
    <name type="scientific">Symbiodinium microadriaticum</name>
    <name type="common">Dinoflagellate</name>
    <name type="synonym">Zooxanthella microadriatica</name>
    <dbReference type="NCBI Taxonomy" id="2951"/>
    <lineage>
        <taxon>Eukaryota</taxon>
        <taxon>Sar</taxon>
        <taxon>Alveolata</taxon>
        <taxon>Dinophyceae</taxon>
        <taxon>Suessiales</taxon>
        <taxon>Symbiodiniaceae</taxon>
        <taxon>Symbiodinium</taxon>
    </lineage>
</organism>
<accession>A0A1Q9ENU4</accession>
<reference evidence="1 2" key="1">
    <citation type="submission" date="2016-02" db="EMBL/GenBank/DDBJ databases">
        <title>Genome analysis of coral dinoflagellate symbionts highlights evolutionary adaptations to a symbiotic lifestyle.</title>
        <authorList>
            <person name="Aranda M."/>
            <person name="Li Y."/>
            <person name="Liew Y.J."/>
            <person name="Baumgarten S."/>
            <person name="Simakov O."/>
            <person name="Wilson M."/>
            <person name="Piel J."/>
            <person name="Ashoor H."/>
            <person name="Bougouffa S."/>
            <person name="Bajic V.B."/>
            <person name="Ryu T."/>
            <person name="Ravasi T."/>
            <person name="Bayer T."/>
            <person name="Micklem G."/>
            <person name="Kim H."/>
            <person name="Bhak J."/>
            <person name="Lajeunesse T.C."/>
            <person name="Voolstra C.R."/>
        </authorList>
    </citation>
    <scope>NUCLEOTIDE SEQUENCE [LARGE SCALE GENOMIC DNA]</scope>
    <source>
        <strain evidence="1 2">CCMP2467</strain>
    </source>
</reference>
<comment type="caution">
    <text evidence="1">The sequence shown here is derived from an EMBL/GenBank/DDBJ whole genome shotgun (WGS) entry which is preliminary data.</text>
</comment>
<keyword evidence="2" id="KW-1185">Reference proteome</keyword>
<evidence type="ECO:0000313" key="1">
    <source>
        <dbReference type="EMBL" id="OLQ09051.1"/>
    </source>
</evidence>
<dbReference type="OrthoDB" id="10318174at2759"/>
<protein>
    <submittedName>
        <fullName evidence="1">Uncharacterized protein</fullName>
    </submittedName>
</protein>